<evidence type="ECO:0000256" key="1">
    <source>
        <dbReference type="SAM" id="Phobius"/>
    </source>
</evidence>
<keyword evidence="1" id="KW-0812">Transmembrane</keyword>
<dbReference type="EMBL" id="JAGTJQ010000013">
    <property type="protein sequence ID" value="KAH7014564.1"/>
    <property type="molecule type" value="Genomic_DNA"/>
</dbReference>
<organism evidence="2 3">
    <name type="scientific">Microdochium trichocladiopsis</name>
    <dbReference type="NCBI Taxonomy" id="1682393"/>
    <lineage>
        <taxon>Eukaryota</taxon>
        <taxon>Fungi</taxon>
        <taxon>Dikarya</taxon>
        <taxon>Ascomycota</taxon>
        <taxon>Pezizomycotina</taxon>
        <taxon>Sordariomycetes</taxon>
        <taxon>Xylariomycetidae</taxon>
        <taxon>Xylariales</taxon>
        <taxon>Microdochiaceae</taxon>
        <taxon>Microdochium</taxon>
    </lineage>
</organism>
<accession>A0A9P9BGC9</accession>
<dbReference type="Proteomes" id="UP000756346">
    <property type="component" value="Unassembled WGS sequence"/>
</dbReference>
<dbReference type="RefSeq" id="XP_046005531.1">
    <property type="nucleotide sequence ID" value="XM_046155841.1"/>
</dbReference>
<keyword evidence="1" id="KW-1133">Transmembrane helix</keyword>
<keyword evidence="1" id="KW-0472">Membrane</keyword>
<evidence type="ECO:0000313" key="3">
    <source>
        <dbReference type="Proteomes" id="UP000756346"/>
    </source>
</evidence>
<sequence length="76" mass="8707">MLPTPHLRVIQTGYSQAPRLPFKDKLRLLKKHTPLEAVPLLFVCGFMLSVAVATAQRRLGTDVNLRLSRQNRLREE</sequence>
<comment type="caution">
    <text evidence="2">The sequence shown here is derived from an EMBL/GenBank/DDBJ whole genome shotgun (WGS) entry which is preliminary data.</text>
</comment>
<dbReference type="AlphaFoldDB" id="A0A9P9BGC9"/>
<protein>
    <submittedName>
        <fullName evidence="2">Uncharacterized protein</fullName>
    </submittedName>
</protein>
<gene>
    <name evidence="2" type="ORF">B0I36DRAFT_338898</name>
</gene>
<feature type="transmembrane region" description="Helical" evidence="1">
    <location>
        <begin position="37"/>
        <end position="55"/>
    </location>
</feature>
<proteinExistence type="predicted"/>
<dbReference type="OrthoDB" id="202195at2759"/>
<evidence type="ECO:0000313" key="2">
    <source>
        <dbReference type="EMBL" id="KAH7014564.1"/>
    </source>
</evidence>
<name>A0A9P9BGC9_9PEZI</name>
<dbReference type="GeneID" id="70185387"/>
<keyword evidence="3" id="KW-1185">Reference proteome</keyword>
<reference evidence="2" key="1">
    <citation type="journal article" date="2021" name="Nat. Commun.">
        <title>Genetic determinants of endophytism in the Arabidopsis root mycobiome.</title>
        <authorList>
            <person name="Mesny F."/>
            <person name="Miyauchi S."/>
            <person name="Thiergart T."/>
            <person name="Pickel B."/>
            <person name="Atanasova L."/>
            <person name="Karlsson M."/>
            <person name="Huettel B."/>
            <person name="Barry K.W."/>
            <person name="Haridas S."/>
            <person name="Chen C."/>
            <person name="Bauer D."/>
            <person name="Andreopoulos W."/>
            <person name="Pangilinan J."/>
            <person name="LaButti K."/>
            <person name="Riley R."/>
            <person name="Lipzen A."/>
            <person name="Clum A."/>
            <person name="Drula E."/>
            <person name="Henrissat B."/>
            <person name="Kohler A."/>
            <person name="Grigoriev I.V."/>
            <person name="Martin F.M."/>
            <person name="Hacquard S."/>
        </authorList>
    </citation>
    <scope>NUCLEOTIDE SEQUENCE</scope>
    <source>
        <strain evidence="2">MPI-CAGE-CH-0230</strain>
    </source>
</reference>